<dbReference type="Pfam" id="PF07027">
    <property type="entry name" value="DUF1318"/>
    <property type="match status" value="1"/>
</dbReference>
<name>A0AAF0CLL7_9BACT</name>
<evidence type="ECO:0000256" key="1">
    <source>
        <dbReference type="SAM" id="SignalP"/>
    </source>
</evidence>
<feature type="signal peptide" evidence="1">
    <location>
        <begin position="1"/>
        <end position="24"/>
    </location>
</feature>
<proteinExistence type="predicted"/>
<dbReference type="Proteomes" id="UP001218638">
    <property type="component" value="Chromosome"/>
</dbReference>
<gene>
    <name evidence="2" type="ORF">PXH66_11880</name>
</gene>
<evidence type="ECO:0000313" key="2">
    <source>
        <dbReference type="EMBL" id="WED63033.1"/>
    </source>
</evidence>
<organism evidence="2 3">
    <name type="scientific">Synoicihabitans lomoniglobus</name>
    <dbReference type="NCBI Taxonomy" id="2909285"/>
    <lineage>
        <taxon>Bacteria</taxon>
        <taxon>Pseudomonadati</taxon>
        <taxon>Verrucomicrobiota</taxon>
        <taxon>Opitutia</taxon>
        <taxon>Opitutales</taxon>
        <taxon>Opitutaceae</taxon>
        <taxon>Synoicihabitans</taxon>
    </lineage>
</organism>
<dbReference type="AlphaFoldDB" id="A0AAF0CLL7"/>
<dbReference type="EMBL" id="CP119075">
    <property type="protein sequence ID" value="WED63033.1"/>
    <property type="molecule type" value="Genomic_DNA"/>
</dbReference>
<evidence type="ECO:0000313" key="3">
    <source>
        <dbReference type="Proteomes" id="UP001218638"/>
    </source>
</evidence>
<reference evidence="2" key="1">
    <citation type="submission" date="2023-03" db="EMBL/GenBank/DDBJ databases">
        <title>Lomoglobus Profundus gen. nov., sp. nov., a novel member of the phylum Verrucomicrobia, isolated from deep-marine sediment of South China Sea.</title>
        <authorList>
            <person name="Ahmad T."/>
            <person name="Ishaq S.E."/>
            <person name="Wang F."/>
        </authorList>
    </citation>
    <scope>NUCLEOTIDE SEQUENCE</scope>
    <source>
        <strain evidence="2">LMO-M01</strain>
    </source>
</reference>
<sequence length="125" mass="13413">MKISSIRFFSLFAAVMLWATTAGAQDMAALRHSMSQRLPVLDQLKTSGAVGENNQGYVEARTPGADTEKVVAAENADRRKVYAAIAAKAGATSEAVAQARARQIAATSAPGVWLQGEDGRWYRKE</sequence>
<keyword evidence="3" id="KW-1185">Reference proteome</keyword>
<protein>
    <submittedName>
        <fullName evidence="2">DUF1318 domain-containing protein</fullName>
    </submittedName>
</protein>
<feature type="chain" id="PRO_5042103478" evidence="1">
    <location>
        <begin position="25"/>
        <end position="125"/>
    </location>
</feature>
<accession>A0AAF0CLL7</accession>
<keyword evidence="1" id="KW-0732">Signal</keyword>
<dbReference type="RefSeq" id="WP_330931707.1">
    <property type="nucleotide sequence ID" value="NZ_CP119075.1"/>
</dbReference>
<dbReference type="InterPro" id="IPR008309">
    <property type="entry name" value="YdbL"/>
</dbReference>
<dbReference type="KEGG" id="slom:PXH66_11880"/>